<organism evidence="1 2">
    <name type="scientific">Thalassolituus pacificus</name>
    <dbReference type="NCBI Taxonomy" id="2975440"/>
    <lineage>
        <taxon>Bacteria</taxon>
        <taxon>Pseudomonadati</taxon>
        <taxon>Pseudomonadota</taxon>
        <taxon>Gammaproteobacteria</taxon>
        <taxon>Oceanospirillales</taxon>
        <taxon>Oceanospirillaceae</taxon>
        <taxon>Thalassolituus</taxon>
    </lineage>
</organism>
<name>A0A9X2WEK9_9GAMM</name>
<comment type="caution">
    <text evidence="1">The sequence shown here is derived from an EMBL/GenBank/DDBJ whole genome shotgun (WGS) entry which is preliminary data.</text>
</comment>
<dbReference type="SUPFAM" id="SSF51905">
    <property type="entry name" value="FAD/NAD(P)-binding domain"/>
    <property type="match status" value="2"/>
</dbReference>
<protein>
    <submittedName>
        <fullName evidence="1">NAD(P)/FAD-dependent oxidoreductase</fullName>
    </submittedName>
</protein>
<dbReference type="PANTHER" id="PTHR42877:SF4">
    <property type="entry name" value="FAD_NAD(P)-BINDING DOMAIN-CONTAINING PROTEIN-RELATED"/>
    <property type="match status" value="1"/>
</dbReference>
<reference evidence="1" key="1">
    <citation type="journal article" date="2022" name="Front. Microbiol.">
        <title>Genome-based taxonomic rearrangement of Oceanobacter-related bacteria including the description of Thalassolituus hydrocarbonoclasticus sp. nov. and Thalassolituus pacificus sp. nov. and emended description of the genus Thalassolituus.</title>
        <authorList>
            <person name="Dong C."/>
            <person name="Wei L."/>
            <person name="Wang J."/>
            <person name="Lai Q."/>
            <person name="Huang Z."/>
            <person name="Shao Z."/>
        </authorList>
    </citation>
    <scope>NUCLEOTIDE SEQUENCE</scope>
    <source>
        <strain evidence="1">59MF3M-4</strain>
    </source>
</reference>
<dbReference type="Gene3D" id="3.50.50.60">
    <property type="entry name" value="FAD/NAD(P)-binding domain"/>
    <property type="match status" value="2"/>
</dbReference>
<sequence>MTEQKNTAGNSQTLPAHTEVVIVGAGFGGLCMGIQLKEAGINDFIILEKADEVGGTWRDNTYPGCACDVQSHLYSYSFAGNPEWSKRYASWHEIQDYILKTTDDYQMRPFIRFGHEVNRSQFDSKTGLWTIGTKGGAEIRARYFVLASGPLHHPAIPDIPGLDSFKGKVMHSARWDHGYDLNGKRVASIGTGGSAVQYLPEIAPQVQQLDVYQRSPAWVIPRDERRYGEIRKALFRTFPSLRKLHRARLYITNEMRVWPIFHPRLATALQSLAKLFIRMKVKDPVVWKKLTPDYTIGCKRILISNKYYPTFNLSNVNLITDGIQEIREQSIVDRNGVERPCDAIILGTGFIVDPRGFMKHFTLDGLPGHSIMKDWADGAEGYLGTVVSGFPNLFQLVGPNTALGHNSIIFMIEAQVNYIIQCIRKVQEKGVDYFNVKIEEQNKYNAEIQGRMKNTVWTSGCKSWYQQDNGKNFTIWPSSTLEYRARTKKVFAPHFDWISIADQKTEVADKAEKSVGKEKKSEPVSA</sequence>
<dbReference type="RefSeq" id="WP_260975206.1">
    <property type="nucleotide sequence ID" value="NZ_JAOANI010000012.1"/>
</dbReference>
<dbReference type="InterPro" id="IPR051209">
    <property type="entry name" value="FAD-bind_Monooxygenase_sf"/>
</dbReference>
<gene>
    <name evidence="1" type="ORF">NYR02_04525</name>
</gene>
<dbReference type="Pfam" id="PF13738">
    <property type="entry name" value="Pyr_redox_3"/>
    <property type="match status" value="1"/>
</dbReference>
<dbReference type="Proteomes" id="UP001147830">
    <property type="component" value="Unassembled WGS sequence"/>
</dbReference>
<reference evidence="1" key="2">
    <citation type="submission" date="2022-08" db="EMBL/GenBank/DDBJ databases">
        <authorList>
            <person name="Dong C."/>
        </authorList>
    </citation>
    <scope>NUCLEOTIDE SEQUENCE</scope>
    <source>
        <strain evidence="1">59MF3M-4</strain>
    </source>
</reference>
<dbReference type="EMBL" id="JAOANI010000012">
    <property type="protein sequence ID" value="MCT7358287.1"/>
    <property type="molecule type" value="Genomic_DNA"/>
</dbReference>
<dbReference type="PANTHER" id="PTHR42877">
    <property type="entry name" value="L-ORNITHINE N(5)-MONOOXYGENASE-RELATED"/>
    <property type="match status" value="1"/>
</dbReference>
<keyword evidence="2" id="KW-1185">Reference proteome</keyword>
<proteinExistence type="predicted"/>
<dbReference type="InterPro" id="IPR036188">
    <property type="entry name" value="FAD/NAD-bd_sf"/>
</dbReference>
<dbReference type="AlphaFoldDB" id="A0A9X2WEK9"/>
<accession>A0A9X2WEK9</accession>
<evidence type="ECO:0000313" key="1">
    <source>
        <dbReference type="EMBL" id="MCT7358287.1"/>
    </source>
</evidence>
<evidence type="ECO:0000313" key="2">
    <source>
        <dbReference type="Proteomes" id="UP001147830"/>
    </source>
</evidence>